<dbReference type="CDD" id="cd08411">
    <property type="entry name" value="PBP2_OxyR"/>
    <property type="match status" value="1"/>
</dbReference>
<dbReference type="InterPro" id="IPR036388">
    <property type="entry name" value="WH-like_DNA-bd_sf"/>
</dbReference>
<comment type="caution">
    <text evidence="7">The sequence shown here is derived from an EMBL/GenBank/DDBJ whole genome shotgun (WGS) entry which is preliminary data.</text>
</comment>
<evidence type="ECO:0000313" key="8">
    <source>
        <dbReference type="Proteomes" id="UP000050940"/>
    </source>
</evidence>
<dbReference type="EMBL" id="LDJP01000047">
    <property type="protein sequence ID" value="KRG84890.1"/>
    <property type="molecule type" value="Genomic_DNA"/>
</dbReference>
<accession>A0A0R0E3W0</accession>
<evidence type="ECO:0000256" key="4">
    <source>
        <dbReference type="ARBA" id="ARBA00023159"/>
    </source>
</evidence>
<evidence type="ECO:0000256" key="5">
    <source>
        <dbReference type="ARBA" id="ARBA00023163"/>
    </source>
</evidence>
<dbReference type="Pfam" id="PF00126">
    <property type="entry name" value="HTH_1"/>
    <property type="match status" value="1"/>
</dbReference>
<dbReference type="OrthoDB" id="9775392at2"/>
<sequence>MNLRDLKYLVALAEHRHFGRAAAACFVSQPTLSTQIKKLEEELGVPLVERAPRKVMLTPAGREAAMRARGIVAEVEQMKEAARRSRDPEAGTVRLGIFPTLGPYLLPHVIPTIRERFPQLELLLVEEKSDVLLAQLRNGQLDAALLALPINDEQLHVEFLFEEPFVLAAPEGHPLTARTHLTLADLGDQRLLLLQDGHCLRDQALDVCHMAGAAEKSEFQATSLETLRQMVAANVGVTLLPMLAVKPPVARSENIHLLGFDGADAPSRRIAMAWRRSSAMGDFLLRLAPLFRDLPPDLLAA</sequence>
<dbReference type="Gene3D" id="1.10.10.10">
    <property type="entry name" value="Winged helix-like DNA-binding domain superfamily/Winged helix DNA-binding domain"/>
    <property type="match status" value="1"/>
</dbReference>
<comment type="similarity">
    <text evidence="1">Belongs to the LysR transcriptional regulatory family.</text>
</comment>
<name>A0A0R0E3W0_9GAMM</name>
<dbReference type="FunFam" id="1.10.10.10:FF:000001">
    <property type="entry name" value="LysR family transcriptional regulator"/>
    <property type="match status" value="1"/>
</dbReference>
<dbReference type="InterPro" id="IPR005119">
    <property type="entry name" value="LysR_subst-bd"/>
</dbReference>
<keyword evidence="8" id="KW-1185">Reference proteome</keyword>
<evidence type="ECO:0000256" key="3">
    <source>
        <dbReference type="ARBA" id="ARBA00023125"/>
    </source>
</evidence>
<dbReference type="SUPFAM" id="SSF46785">
    <property type="entry name" value="Winged helix' DNA-binding domain"/>
    <property type="match status" value="1"/>
</dbReference>
<dbReference type="Gene3D" id="3.40.190.10">
    <property type="entry name" value="Periplasmic binding protein-like II"/>
    <property type="match status" value="2"/>
</dbReference>
<dbReference type="PATRIC" id="fig|659018.3.peg.1615"/>
<evidence type="ECO:0000313" key="7">
    <source>
        <dbReference type="EMBL" id="KRG84890.1"/>
    </source>
</evidence>
<dbReference type="STRING" id="659018.ABB34_08340"/>
<reference evidence="7 8" key="1">
    <citation type="submission" date="2015-05" db="EMBL/GenBank/DDBJ databases">
        <title>Genome sequencing and analysis of members of genus Stenotrophomonas.</title>
        <authorList>
            <person name="Patil P.P."/>
            <person name="Midha S."/>
            <person name="Patil P.B."/>
        </authorList>
    </citation>
    <scope>NUCLEOTIDE SEQUENCE [LARGE SCALE GENOMIC DNA]</scope>
    <source>
        <strain evidence="7 8">JCM 16244</strain>
    </source>
</reference>
<evidence type="ECO:0000259" key="6">
    <source>
        <dbReference type="PROSITE" id="PS50931"/>
    </source>
</evidence>
<dbReference type="AlphaFoldDB" id="A0A0R0E3W0"/>
<keyword evidence="3" id="KW-0238">DNA-binding</keyword>
<dbReference type="PRINTS" id="PR00039">
    <property type="entry name" value="HTHLYSR"/>
</dbReference>
<evidence type="ECO:0000256" key="2">
    <source>
        <dbReference type="ARBA" id="ARBA00023015"/>
    </source>
</evidence>
<dbReference type="Pfam" id="PF03466">
    <property type="entry name" value="LysR_substrate"/>
    <property type="match status" value="1"/>
</dbReference>
<dbReference type="PANTHER" id="PTHR30346">
    <property type="entry name" value="TRANSCRIPTIONAL DUAL REGULATOR HCAR-RELATED"/>
    <property type="match status" value="1"/>
</dbReference>
<dbReference type="GO" id="GO:0032993">
    <property type="term" value="C:protein-DNA complex"/>
    <property type="evidence" value="ECO:0007669"/>
    <property type="project" value="TreeGrafter"/>
</dbReference>
<dbReference type="PANTHER" id="PTHR30346:SF26">
    <property type="entry name" value="HYDROGEN PEROXIDE-INDUCIBLE GENES ACTIVATOR"/>
    <property type="match status" value="1"/>
</dbReference>
<feature type="domain" description="HTH lysR-type" evidence="6">
    <location>
        <begin position="1"/>
        <end position="58"/>
    </location>
</feature>
<dbReference type="Proteomes" id="UP000050940">
    <property type="component" value="Unassembled WGS sequence"/>
</dbReference>
<keyword evidence="5" id="KW-0804">Transcription</keyword>
<evidence type="ECO:0000256" key="1">
    <source>
        <dbReference type="ARBA" id="ARBA00009437"/>
    </source>
</evidence>
<dbReference type="InterPro" id="IPR036390">
    <property type="entry name" value="WH_DNA-bd_sf"/>
</dbReference>
<dbReference type="InterPro" id="IPR000847">
    <property type="entry name" value="LysR_HTH_N"/>
</dbReference>
<protein>
    <submittedName>
        <fullName evidence="7">Transcriptional regulator</fullName>
    </submittedName>
</protein>
<proteinExistence type="inferred from homology"/>
<dbReference type="GO" id="GO:0003677">
    <property type="term" value="F:DNA binding"/>
    <property type="evidence" value="ECO:0007669"/>
    <property type="project" value="UniProtKB-KW"/>
</dbReference>
<dbReference type="PROSITE" id="PS50931">
    <property type="entry name" value="HTH_LYSR"/>
    <property type="match status" value="1"/>
</dbReference>
<keyword evidence="4" id="KW-0010">Activator</keyword>
<keyword evidence="2" id="KW-0805">Transcription regulation</keyword>
<dbReference type="FunFam" id="3.40.190.10:FF:000027">
    <property type="entry name" value="DNA-binding transcriptional regulator OxyR"/>
    <property type="match status" value="1"/>
</dbReference>
<dbReference type="SUPFAM" id="SSF53850">
    <property type="entry name" value="Periplasmic binding protein-like II"/>
    <property type="match status" value="1"/>
</dbReference>
<dbReference type="GO" id="GO:0003700">
    <property type="term" value="F:DNA-binding transcription factor activity"/>
    <property type="evidence" value="ECO:0007669"/>
    <property type="project" value="InterPro"/>
</dbReference>
<dbReference type="RefSeq" id="WP_057640849.1">
    <property type="nucleotide sequence ID" value="NZ_LDJP01000047.1"/>
</dbReference>
<organism evidence="7 8">
    <name type="scientific">Stenotrophomonas daejeonensis</name>
    <dbReference type="NCBI Taxonomy" id="659018"/>
    <lineage>
        <taxon>Bacteria</taxon>
        <taxon>Pseudomonadati</taxon>
        <taxon>Pseudomonadota</taxon>
        <taxon>Gammaproteobacteria</taxon>
        <taxon>Lysobacterales</taxon>
        <taxon>Lysobacteraceae</taxon>
        <taxon>Stenotrophomonas</taxon>
    </lineage>
</organism>
<gene>
    <name evidence="7" type="ORF">ABB34_08340</name>
</gene>